<dbReference type="GO" id="GO:0004222">
    <property type="term" value="F:metalloendopeptidase activity"/>
    <property type="evidence" value="ECO:0007669"/>
    <property type="project" value="InterPro"/>
</dbReference>
<dbReference type="GO" id="GO:0006508">
    <property type="term" value="P:proteolysis"/>
    <property type="evidence" value="ECO:0007669"/>
    <property type="project" value="InterPro"/>
</dbReference>
<comment type="caution">
    <text evidence="2">The sequence shown here is derived from an EMBL/GenBank/DDBJ whole genome shotgun (WGS) entry which is preliminary data.</text>
</comment>
<dbReference type="AlphaFoldDB" id="T1CN36"/>
<feature type="domain" description="Oligopeptidase A N-terminal" evidence="1">
    <location>
        <begin position="1"/>
        <end position="87"/>
    </location>
</feature>
<protein>
    <submittedName>
        <fullName evidence="2">Oligopeptidase A</fullName>
    </submittedName>
</protein>
<dbReference type="PANTHER" id="PTHR11804">
    <property type="entry name" value="PROTEASE M3 THIMET OLIGOPEPTIDASE-RELATED"/>
    <property type="match status" value="1"/>
</dbReference>
<name>T1CN36_9ZZZZ</name>
<accession>T1CN36</accession>
<proteinExistence type="predicted"/>
<evidence type="ECO:0000259" key="1">
    <source>
        <dbReference type="Pfam" id="PF19310"/>
    </source>
</evidence>
<gene>
    <name evidence="2" type="ORF">B1B_05028</name>
</gene>
<feature type="non-terminal residue" evidence="2">
    <location>
        <position position="157"/>
    </location>
</feature>
<dbReference type="Gene3D" id="1.10.1370.10">
    <property type="entry name" value="Neurolysin, domain 3"/>
    <property type="match status" value="1"/>
</dbReference>
<dbReference type="InterPro" id="IPR045090">
    <property type="entry name" value="Pept_M3A_M3B"/>
</dbReference>
<dbReference type="InterPro" id="IPR024077">
    <property type="entry name" value="Neurolysin/TOP_dom2"/>
</dbReference>
<organism evidence="2">
    <name type="scientific">mine drainage metagenome</name>
    <dbReference type="NCBI Taxonomy" id="410659"/>
    <lineage>
        <taxon>unclassified sequences</taxon>
        <taxon>metagenomes</taxon>
        <taxon>ecological metagenomes</taxon>
    </lineage>
</organism>
<dbReference type="Gene3D" id="1.10.1370.40">
    <property type="match status" value="1"/>
</dbReference>
<reference evidence="2" key="1">
    <citation type="submission" date="2013-08" db="EMBL/GenBank/DDBJ databases">
        <authorList>
            <person name="Mendez C."/>
            <person name="Richter M."/>
            <person name="Ferrer M."/>
            <person name="Sanchez J."/>
        </authorList>
    </citation>
    <scope>NUCLEOTIDE SEQUENCE</scope>
</reference>
<sequence length="157" mass="17638">RVARTWSPVSHLNAVLNSEALRAAYNACLPLLSAYQTDLAQNERLYKAYNTIASHEGATLDPVRRRVLEHALQDFALAGVALPSDAKQRLKALMLELTQLQSKFEENVLDATAAWSHHVTDPAQVRGLNEVVIEQARQRAHEKRTEGWILTLDQPTY</sequence>
<dbReference type="PANTHER" id="PTHR11804:SF84">
    <property type="entry name" value="SACCHAROLYSIN"/>
    <property type="match status" value="1"/>
</dbReference>
<dbReference type="SUPFAM" id="SSF55486">
    <property type="entry name" value="Metalloproteases ('zincins'), catalytic domain"/>
    <property type="match status" value="1"/>
</dbReference>
<reference evidence="2" key="2">
    <citation type="journal article" date="2014" name="ISME J.">
        <title>Microbial stratification in low pH oxic and suboxic macroscopic growths along an acid mine drainage.</title>
        <authorList>
            <person name="Mendez-Garcia C."/>
            <person name="Mesa V."/>
            <person name="Sprenger R.R."/>
            <person name="Richter M."/>
            <person name="Diez M.S."/>
            <person name="Solano J."/>
            <person name="Bargiela R."/>
            <person name="Golyshina O.V."/>
            <person name="Manteca A."/>
            <person name="Ramos J.L."/>
            <person name="Gallego J.R."/>
            <person name="Llorente I."/>
            <person name="Martins Dos Santos V.A."/>
            <person name="Jensen O.N."/>
            <person name="Pelaez A.I."/>
            <person name="Sanchez J."/>
            <person name="Ferrer M."/>
        </authorList>
    </citation>
    <scope>NUCLEOTIDE SEQUENCE</scope>
</reference>
<feature type="non-terminal residue" evidence="2">
    <location>
        <position position="1"/>
    </location>
</feature>
<evidence type="ECO:0000313" key="2">
    <source>
        <dbReference type="EMBL" id="EQD70405.1"/>
    </source>
</evidence>
<dbReference type="InterPro" id="IPR045666">
    <property type="entry name" value="OpdA_N"/>
</dbReference>
<dbReference type="Pfam" id="PF19310">
    <property type="entry name" value="TOP_N"/>
    <property type="match status" value="1"/>
</dbReference>
<dbReference type="EMBL" id="AUZY01003152">
    <property type="protein sequence ID" value="EQD70405.1"/>
    <property type="molecule type" value="Genomic_DNA"/>
</dbReference>
<dbReference type="GO" id="GO:0006518">
    <property type="term" value="P:peptide metabolic process"/>
    <property type="evidence" value="ECO:0007669"/>
    <property type="project" value="TreeGrafter"/>
</dbReference>